<dbReference type="InterPro" id="IPR023385">
    <property type="entry name" value="YopX-like_C"/>
</dbReference>
<proteinExistence type="predicted"/>
<dbReference type="InterPro" id="IPR019096">
    <property type="entry name" value="YopX_protein"/>
</dbReference>
<accession>A0A0F9MM61</accession>
<reference evidence="2" key="1">
    <citation type="journal article" date="2015" name="Nature">
        <title>Complex archaea that bridge the gap between prokaryotes and eukaryotes.</title>
        <authorList>
            <person name="Spang A."/>
            <person name="Saw J.H."/>
            <person name="Jorgensen S.L."/>
            <person name="Zaremba-Niedzwiedzka K."/>
            <person name="Martijn J."/>
            <person name="Lind A.E."/>
            <person name="van Eijk R."/>
            <person name="Schleper C."/>
            <person name="Guy L."/>
            <person name="Ettema T.J."/>
        </authorList>
    </citation>
    <scope>NUCLEOTIDE SEQUENCE</scope>
</reference>
<dbReference type="Gene3D" id="2.30.30.290">
    <property type="entry name" value="YopX-like domains"/>
    <property type="match status" value="1"/>
</dbReference>
<dbReference type="AlphaFoldDB" id="A0A0F9MM61"/>
<dbReference type="Pfam" id="PF09643">
    <property type="entry name" value="YopX"/>
    <property type="match status" value="1"/>
</dbReference>
<dbReference type="EMBL" id="LAZR01005372">
    <property type="protein sequence ID" value="KKN00452.1"/>
    <property type="molecule type" value="Genomic_DNA"/>
</dbReference>
<comment type="caution">
    <text evidence="2">The sequence shown here is derived from an EMBL/GenBank/DDBJ whole genome shotgun (WGS) entry which is preliminary data.</text>
</comment>
<dbReference type="SUPFAM" id="SSF159006">
    <property type="entry name" value="YopX-like"/>
    <property type="match status" value="1"/>
</dbReference>
<evidence type="ECO:0000259" key="1">
    <source>
        <dbReference type="Pfam" id="PF09643"/>
    </source>
</evidence>
<feature type="non-terminal residue" evidence="2">
    <location>
        <position position="80"/>
    </location>
</feature>
<sequence>MREIKFRAWDGRSQKWYHRAMEWVFNKPHGSIGQHPIIPEGLHIMQYTGLKDKNGVGVYEGDIIAFSISDTQHYSGIVTW</sequence>
<name>A0A0F9MM61_9ZZZZ</name>
<protein>
    <recommendedName>
        <fullName evidence="1">YopX protein domain-containing protein</fullName>
    </recommendedName>
</protein>
<organism evidence="2">
    <name type="scientific">marine sediment metagenome</name>
    <dbReference type="NCBI Taxonomy" id="412755"/>
    <lineage>
        <taxon>unclassified sequences</taxon>
        <taxon>metagenomes</taxon>
        <taxon>ecological metagenomes</taxon>
    </lineage>
</organism>
<evidence type="ECO:0000313" key="2">
    <source>
        <dbReference type="EMBL" id="KKN00452.1"/>
    </source>
</evidence>
<gene>
    <name evidence="2" type="ORF">LCGC14_1137480</name>
</gene>
<feature type="domain" description="YopX protein" evidence="1">
    <location>
        <begin position="5"/>
        <end position="76"/>
    </location>
</feature>